<comment type="caution">
    <text evidence="6">The sequence shown here is derived from an EMBL/GenBank/DDBJ whole genome shotgun (WGS) entry which is preliminary data.</text>
</comment>
<feature type="domain" description="EMI" evidence="5">
    <location>
        <begin position="41"/>
        <end position="158"/>
    </location>
</feature>
<evidence type="ECO:0000259" key="5">
    <source>
        <dbReference type="PROSITE" id="PS51041"/>
    </source>
</evidence>
<evidence type="ECO:0000256" key="2">
    <source>
        <dbReference type="ARBA" id="ARBA00023157"/>
    </source>
</evidence>
<evidence type="ECO:0000259" key="4">
    <source>
        <dbReference type="PROSITE" id="PS50026"/>
    </source>
</evidence>
<evidence type="ECO:0000313" key="7">
    <source>
        <dbReference type="Proteomes" id="UP000762676"/>
    </source>
</evidence>
<dbReference type="PROSITE" id="PS01186">
    <property type="entry name" value="EGF_2"/>
    <property type="match status" value="1"/>
</dbReference>
<keyword evidence="7" id="KW-1185">Reference proteome</keyword>
<dbReference type="EMBL" id="BMAT01010411">
    <property type="protein sequence ID" value="GFS26401.1"/>
    <property type="molecule type" value="Genomic_DNA"/>
</dbReference>
<dbReference type="Gene3D" id="2.10.25.10">
    <property type="entry name" value="Laminin"/>
    <property type="match status" value="1"/>
</dbReference>
<keyword evidence="1" id="KW-0732">Signal</keyword>
<evidence type="ECO:0000256" key="1">
    <source>
        <dbReference type="ARBA" id="ARBA00022729"/>
    </source>
</evidence>
<dbReference type="AlphaFoldDB" id="A0AAV4JVN4"/>
<evidence type="ECO:0000256" key="3">
    <source>
        <dbReference type="PROSITE-ProRule" id="PRU00076"/>
    </source>
</evidence>
<dbReference type="PROSITE" id="PS51041">
    <property type="entry name" value="EMI"/>
    <property type="match status" value="1"/>
</dbReference>
<gene>
    <name evidence="6" type="ORF">ElyMa_005212800</name>
</gene>
<sequence>MCEHIENIQQTCHSRCANTRGFITPAGLEEPGRARNAGCSRPNVCPYEDMAMVMVRQPCVQAFTRLVKVWKPNCGYTRNWCVGYERRDKDVTPGKPPLSPVYDLVVEASSEFRSPAGHGTFRTHYYTTYKEKYQPQKVTKYKCCNGWTQGDKSGSCNNRVCVAGTCYNGGQCNNNNGDTGGSGGSPAALCSCPPGFQGSRCQYVAARSSIGSSLSTHVVILTLAALLLVSA</sequence>
<dbReference type="InterPro" id="IPR011489">
    <property type="entry name" value="EMI_domain"/>
</dbReference>
<dbReference type="PROSITE" id="PS50026">
    <property type="entry name" value="EGF_3"/>
    <property type="match status" value="1"/>
</dbReference>
<keyword evidence="3" id="KW-0245">EGF-like domain</keyword>
<keyword evidence="2 3" id="KW-1015">Disulfide bond</keyword>
<name>A0AAV4JVN4_9GAST</name>
<evidence type="ECO:0000313" key="6">
    <source>
        <dbReference type="EMBL" id="GFS26401.1"/>
    </source>
</evidence>
<comment type="caution">
    <text evidence="3">Lacks conserved residue(s) required for the propagation of feature annotation.</text>
</comment>
<dbReference type="SUPFAM" id="SSF57196">
    <property type="entry name" value="EGF/Laminin"/>
    <property type="match status" value="1"/>
</dbReference>
<accession>A0AAV4JVN4</accession>
<dbReference type="InterPro" id="IPR000742">
    <property type="entry name" value="EGF"/>
</dbReference>
<proteinExistence type="predicted"/>
<organism evidence="6 7">
    <name type="scientific">Elysia marginata</name>
    <dbReference type="NCBI Taxonomy" id="1093978"/>
    <lineage>
        <taxon>Eukaryota</taxon>
        <taxon>Metazoa</taxon>
        <taxon>Spiralia</taxon>
        <taxon>Lophotrochozoa</taxon>
        <taxon>Mollusca</taxon>
        <taxon>Gastropoda</taxon>
        <taxon>Heterobranchia</taxon>
        <taxon>Euthyneura</taxon>
        <taxon>Panpulmonata</taxon>
        <taxon>Sacoglossa</taxon>
        <taxon>Placobranchoidea</taxon>
        <taxon>Plakobranchidae</taxon>
        <taxon>Elysia</taxon>
    </lineage>
</organism>
<reference evidence="6 7" key="1">
    <citation type="journal article" date="2021" name="Elife">
        <title>Chloroplast acquisition without the gene transfer in kleptoplastic sea slugs, Plakobranchus ocellatus.</title>
        <authorList>
            <person name="Maeda T."/>
            <person name="Takahashi S."/>
            <person name="Yoshida T."/>
            <person name="Shimamura S."/>
            <person name="Takaki Y."/>
            <person name="Nagai Y."/>
            <person name="Toyoda A."/>
            <person name="Suzuki Y."/>
            <person name="Arimoto A."/>
            <person name="Ishii H."/>
            <person name="Satoh N."/>
            <person name="Nishiyama T."/>
            <person name="Hasebe M."/>
            <person name="Maruyama T."/>
            <person name="Minagawa J."/>
            <person name="Obokata J."/>
            <person name="Shigenobu S."/>
        </authorList>
    </citation>
    <scope>NUCLEOTIDE SEQUENCE [LARGE SCALE GENOMIC DNA]</scope>
</reference>
<dbReference type="Proteomes" id="UP000762676">
    <property type="component" value="Unassembled WGS sequence"/>
</dbReference>
<protein>
    <submittedName>
        <fullName evidence="6">Multiple epidermal growth factor-like domains protein 6</fullName>
    </submittedName>
</protein>
<dbReference type="PROSITE" id="PS00022">
    <property type="entry name" value="EGF_1"/>
    <property type="match status" value="1"/>
</dbReference>
<feature type="domain" description="EGF-like" evidence="4">
    <location>
        <begin position="157"/>
        <end position="202"/>
    </location>
</feature>
<feature type="disulfide bond" evidence="3">
    <location>
        <begin position="192"/>
        <end position="201"/>
    </location>
</feature>